<gene>
    <name evidence="1" type="ORF">Ami103574_05275</name>
</gene>
<sequence>MAEVAITVTSGTPFNTDSSDSVLFIEVTNTEAIPCKPGTNAYYYISLSDGTADETYTFSVAQTGTIDPNQAEAFVVENTTLGTVTTSSGVIYYTAA</sequence>
<name>A0A858BUA1_9FIRM</name>
<dbReference type="AlphaFoldDB" id="A0A858BUA1"/>
<keyword evidence="2" id="KW-1185">Reference proteome</keyword>
<accession>A0A858BUA1</accession>
<protein>
    <submittedName>
        <fullName evidence="1">Uncharacterized protein</fullName>
    </submittedName>
</protein>
<reference evidence="1 2" key="1">
    <citation type="submission" date="2020-02" db="EMBL/GenBank/DDBJ databases">
        <authorList>
            <person name="Kim Y.B."/>
            <person name="Roh S.W."/>
        </authorList>
    </citation>
    <scope>NUCLEOTIDE SEQUENCE [LARGE SCALE GENOMIC DNA]</scope>
    <source>
        <strain evidence="1 2">DSM 103574</strain>
    </source>
</reference>
<dbReference type="EMBL" id="CP048649">
    <property type="protein sequence ID" value="QIB68769.1"/>
    <property type="molecule type" value="Genomic_DNA"/>
</dbReference>
<dbReference type="KEGG" id="abut:Ami103574_05275"/>
<evidence type="ECO:0000313" key="1">
    <source>
        <dbReference type="EMBL" id="QIB68769.1"/>
    </source>
</evidence>
<dbReference type="Proteomes" id="UP000466848">
    <property type="component" value="Chromosome"/>
</dbReference>
<dbReference type="RefSeq" id="WP_163065632.1">
    <property type="nucleotide sequence ID" value="NZ_CP048649.1"/>
</dbReference>
<evidence type="ECO:0000313" key="2">
    <source>
        <dbReference type="Proteomes" id="UP000466848"/>
    </source>
</evidence>
<proteinExistence type="predicted"/>
<organism evidence="1 2">
    <name type="scientific">Aminipila butyrica</name>
    <dbReference type="NCBI Taxonomy" id="433296"/>
    <lineage>
        <taxon>Bacteria</taxon>
        <taxon>Bacillati</taxon>
        <taxon>Bacillota</taxon>
        <taxon>Clostridia</taxon>
        <taxon>Peptostreptococcales</taxon>
        <taxon>Anaerovoracaceae</taxon>
        <taxon>Aminipila</taxon>
    </lineage>
</organism>